<dbReference type="Pfam" id="PF02230">
    <property type="entry name" value="Abhydrolase_2"/>
    <property type="match status" value="1"/>
</dbReference>
<comment type="caution">
    <text evidence="4">The sequence shown here is derived from an EMBL/GenBank/DDBJ whole genome shotgun (WGS) entry which is preliminary data.</text>
</comment>
<keyword evidence="1 2" id="KW-0732">Signal</keyword>
<dbReference type="InterPro" id="IPR003140">
    <property type="entry name" value="PLipase/COase/thioEstase"/>
</dbReference>
<dbReference type="Proteomes" id="UP001589585">
    <property type="component" value="Unassembled WGS sequence"/>
</dbReference>
<dbReference type="Gene3D" id="3.40.50.1820">
    <property type="entry name" value="alpha/beta hydrolase"/>
    <property type="match status" value="1"/>
</dbReference>
<reference evidence="4 5" key="1">
    <citation type="submission" date="2024-09" db="EMBL/GenBank/DDBJ databases">
        <authorList>
            <person name="Sun Q."/>
            <person name="Mori K."/>
        </authorList>
    </citation>
    <scope>NUCLEOTIDE SEQUENCE [LARGE SCALE GENOMIC DNA]</scope>
    <source>
        <strain evidence="4 5">CECT 8622</strain>
    </source>
</reference>
<dbReference type="PANTHER" id="PTHR43037:SF1">
    <property type="entry name" value="BLL1128 PROTEIN"/>
    <property type="match status" value="1"/>
</dbReference>
<feature type="domain" description="Phospholipase/carboxylesterase/thioesterase" evidence="3">
    <location>
        <begin position="71"/>
        <end position="256"/>
    </location>
</feature>
<dbReference type="PANTHER" id="PTHR43037">
    <property type="entry name" value="UNNAMED PRODUCT-RELATED"/>
    <property type="match status" value="1"/>
</dbReference>
<protein>
    <submittedName>
        <fullName evidence="4">Prolyl oligopeptidase family serine peptidase</fullName>
    </submittedName>
</protein>
<accession>A0ABV5F9L5</accession>
<evidence type="ECO:0000256" key="2">
    <source>
        <dbReference type="SAM" id="SignalP"/>
    </source>
</evidence>
<proteinExistence type="predicted"/>
<gene>
    <name evidence="4" type="ORF">ACFFU9_05130</name>
</gene>
<dbReference type="EMBL" id="JBHMFC010000014">
    <property type="protein sequence ID" value="MFB9056121.1"/>
    <property type="molecule type" value="Genomic_DNA"/>
</dbReference>
<sequence>MKKHIVFLSFLLTQVAFAQTFYSETHFSADILKEQPPLFYETNTSAHLYVDKDGMTMPYRLFLPPNYNPEKKYPLLLAFHGAGSRGDDNLKQLRSWIAGWMDEKVQEKTPCIILMPQCPKNQQWVNVPWKKGSYTLTDVPISKPMTLAKALCDKIILEKAVDKNRIYVMGVSMGGYGAWNFLMRYSKMIAAAVPICGGGDPSMAKKIRNIPIWAFHGDKDPTVPLSGSIDMVEALYKQKNNKARLTIYKDVGHNSYEWAWKESDLIDWLFRQKK</sequence>
<name>A0ABV5F9L5_9FLAO</name>
<evidence type="ECO:0000313" key="5">
    <source>
        <dbReference type="Proteomes" id="UP001589585"/>
    </source>
</evidence>
<dbReference type="RefSeq" id="WP_379860316.1">
    <property type="nucleotide sequence ID" value="NZ_JBHMFC010000014.1"/>
</dbReference>
<keyword evidence="5" id="KW-1185">Reference proteome</keyword>
<organism evidence="4 5">
    <name type="scientific">Mariniflexile ostreae</name>
    <dbReference type="NCBI Taxonomy" id="1520892"/>
    <lineage>
        <taxon>Bacteria</taxon>
        <taxon>Pseudomonadati</taxon>
        <taxon>Bacteroidota</taxon>
        <taxon>Flavobacteriia</taxon>
        <taxon>Flavobacteriales</taxon>
        <taxon>Flavobacteriaceae</taxon>
        <taxon>Mariniflexile</taxon>
    </lineage>
</organism>
<evidence type="ECO:0000256" key="1">
    <source>
        <dbReference type="ARBA" id="ARBA00022729"/>
    </source>
</evidence>
<dbReference type="InterPro" id="IPR029058">
    <property type="entry name" value="AB_hydrolase_fold"/>
</dbReference>
<feature type="signal peptide" evidence="2">
    <location>
        <begin position="1"/>
        <end position="18"/>
    </location>
</feature>
<evidence type="ECO:0000313" key="4">
    <source>
        <dbReference type="EMBL" id="MFB9056121.1"/>
    </source>
</evidence>
<evidence type="ECO:0000259" key="3">
    <source>
        <dbReference type="Pfam" id="PF02230"/>
    </source>
</evidence>
<dbReference type="InterPro" id="IPR050955">
    <property type="entry name" value="Plant_Biomass_Hydrol_Est"/>
</dbReference>
<dbReference type="SUPFAM" id="SSF53474">
    <property type="entry name" value="alpha/beta-Hydrolases"/>
    <property type="match status" value="1"/>
</dbReference>
<feature type="chain" id="PRO_5046869614" evidence="2">
    <location>
        <begin position="19"/>
        <end position="274"/>
    </location>
</feature>